<organism evidence="1 2">
    <name type="scientific">Runella defluvii</name>
    <dbReference type="NCBI Taxonomy" id="370973"/>
    <lineage>
        <taxon>Bacteria</taxon>
        <taxon>Pseudomonadati</taxon>
        <taxon>Bacteroidota</taxon>
        <taxon>Cytophagia</taxon>
        <taxon>Cytophagales</taxon>
        <taxon>Spirosomataceae</taxon>
        <taxon>Runella</taxon>
    </lineage>
</organism>
<dbReference type="RefSeq" id="WP_183971493.1">
    <property type="nucleotide sequence ID" value="NZ_JACIBY010000001.1"/>
</dbReference>
<dbReference type="EMBL" id="JACIBY010000001">
    <property type="protein sequence ID" value="MBB3836720.1"/>
    <property type="molecule type" value="Genomic_DNA"/>
</dbReference>
<keyword evidence="2" id="KW-1185">Reference proteome</keyword>
<name>A0A7W5ZGG5_9BACT</name>
<protein>
    <recommendedName>
        <fullName evidence="3">DUF4304 domain-containing protein</fullName>
    </recommendedName>
</protein>
<evidence type="ECO:0000313" key="1">
    <source>
        <dbReference type="EMBL" id="MBB3836720.1"/>
    </source>
</evidence>
<comment type="caution">
    <text evidence="1">The sequence shown here is derived from an EMBL/GenBank/DDBJ whole genome shotgun (WGS) entry which is preliminary data.</text>
</comment>
<sequence length="243" mass="28584">MIHVEDVEKYLIEIVTDYLISQGFEHLAEDPACVFTKFFPFGFDQITFDISEVIHGSSVKYVLVRGYKNIEKHWEKYYEIVGYPLTSDVPTIATHAILIDKKYEKYPDDAMMYGGADLIRNNHEQQDLKQYFEEFKWQYENLLIPVLEKSRDVRWLDQKINAEPLKFKDFGEIAPMTHSTEFHKLIIAKLAGNPRYEQIYQLVRGTLVEWANEEEQGKNMLSAFDKVYEDLKEVKPLENPILS</sequence>
<proteinExistence type="predicted"/>
<evidence type="ECO:0000313" key="2">
    <source>
        <dbReference type="Proteomes" id="UP000541352"/>
    </source>
</evidence>
<accession>A0A7W5ZGG5</accession>
<dbReference type="AlphaFoldDB" id="A0A7W5ZGG5"/>
<gene>
    <name evidence="1" type="ORF">FHS57_000702</name>
</gene>
<reference evidence="1 2" key="1">
    <citation type="submission" date="2020-08" db="EMBL/GenBank/DDBJ databases">
        <title>Genomic Encyclopedia of Type Strains, Phase IV (KMG-IV): sequencing the most valuable type-strain genomes for metagenomic binning, comparative biology and taxonomic classification.</title>
        <authorList>
            <person name="Goeker M."/>
        </authorList>
    </citation>
    <scope>NUCLEOTIDE SEQUENCE [LARGE SCALE GENOMIC DNA]</scope>
    <source>
        <strain evidence="1 2">DSM 17976</strain>
    </source>
</reference>
<dbReference type="Proteomes" id="UP000541352">
    <property type="component" value="Unassembled WGS sequence"/>
</dbReference>
<evidence type="ECO:0008006" key="3">
    <source>
        <dbReference type="Google" id="ProtNLM"/>
    </source>
</evidence>